<dbReference type="STRING" id="1423739.FC85_GL002499"/>
<feature type="compositionally biased region" description="Low complexity" evidence="1">
    <location>
        <begin position="51"/>
        <end position="70"/>
    </location>
</feature>
<keyword evidence="2" id="KW-0812">Transmembrane</keyword>
<dbReference type="EMBL" id="AZEY01000028">
    <property type="protein sequence ID" value="KRL67982.1"/>
    <property type="molecule type" value="Genomic_DNA"/>
</dbReference>
<dbReference type="PANTHER" id="PTHR40038">
    <property type="entry name" value="MEMBRANE-ASSOCIATED PROTEIN TCAA"/>
    <property type="match status" value="1"/>
</dbReference>
<dbReference type="Pfam" id="PF13240">
    <property type="entry name" value="Zn_Ribbon_1"/>
    <property type="match status" value="1"/>
</dbReference>
<dbReference type="GO" id="GO:0005886">
    <property type="term" value="C:plasma membrane"/>
    <property type="evidence" value="ECO:0007669"/>
    <property type="project" value="UniProtKB-SubCell"/>
</dbReference>
<evidence type="ECO:0000313" key="6">
    <source>
        <dbReference type="EMBL" id="KRL67982.1"/>
    </source>
</evidence>
<feature type="domain" description="Zinc-ribbon" evidence="3">
    <location>
        <begin position="7"/>
        <end position="28"/>
    </location>
</feature>
<feature type="domain" description="TcaA 4th" evidence="5">
    <location>
        <begin position="279"/>
        <end position="341"/>
    </location>
</feature>
<dbReference type="InterPro" id="IPR054530">
    <property type="entry name" value="TcaA_4th"/>
</dbReference>
<proteinExistence type="predicted"/>
<dbReference type="Pfam" id="PF22813">
    <property type="entry name" value="TcaA_2nd"/>
    <property type="match status" value="1"/>
</dbReference>
<dbReference type="AlphaFoldDB" id="A0A0R1SH87"/>
<dbReference type="RefSeq" id="WP_057864109.1">
    <property type="nucleotide sequence ID" value="NZ_AZEY01000028.1"/>
</dbReference>
<evidence type="ECO:0000259" key="3">
    <source>
        <dbReference type="Pfam" id="PF13240"/>
    </source>
</evidence>
<accession>A0A0R1SH87</accession>
<evidence type="ECO:0000259" key="5">
    <source>
        <dbReference type="Pfam" id="PF22820"/>
    </source>
</evidence>
<feature type="domain" description="TcaA second" evidence="4">
    <location>
        <begin position="111"/>
        <end position="196"/>
    </location>
</feature>
<protein>
    <submittedName>
        <fullName evidence="6">Uncharacterized protein</fullName>
    </submittedName>
</protein>
<dbReference type="InterPro" id="IPR026870">
    <property type="entry name" value="Zinc_ribbon_dom"/>
</dbReference>
<evidence type="ECO:0000256" key="1">
    <source>
        <dbReference type="SAM" id="MobiDB-lite"/>
    </source>
</evidence>
<dbReference type="Proteomes" id="UP000052013">
    <property type="component" value="Unassembled WGS sequence"/>
</dbReference>
<feature type="transmembrane region" description="Helical" evidence="2">
    <location>
        <begin position="84"/>
        <end position="103"/>
    </location>
</feature>
<dbReference type="Pfam" id="PF22820">
    <property type="entry name" value="TcaA_3rd_4th"/>
    <property type="match status" value="1"/>
</dbReference>
<keyword evidence="2" id="KW-0472">Membrane</keyword>
<keyword evidence="2" id="KW-1133">Transmembrane helix</keyword>
<reference evidence="6 7" key="1">
    <citation type="journal article" date="2015" name="Genome Announc.">
        <title>Expanding the biotechnology potential of lactobacilli through comparative genomics of 213 strains and associated genera.</title>
        <authorList>
            <person name="Sun Z."/>
            <person name="Harris H.M."/>
            <person name="McCann A."/>
            <person name="Guo C."/>
            <person name="Argimon S."/>
            <person name="Zhang W."/>
            <person name="Yang X."/>
            <person name="Jeffery I.B."/>
            <person name="Cooney J.C."/>
            <person name="Kagawa T.F."/>
            <person name="Liu W."/>
            <person name="Song Y."/>
            <person name="Salvetti E."/>
            <person name="Wrobel A."/>
            <person name="Rasinkangas P."/>
            <person name="Parkhill J."/>
            <person name="Rea M.C."/>
            <person name="O'Sullivan O."/>
            <person name="Ritari J."/>
            <person name="Douillard F.P."/>
            <person name="Paul Ross R."/>
            <person name="Yang R."/>
            <person name="Briner A.E."/>
            <person name="Felis G.E."/>
            <person name="de Vos W.M."/>
            <person name="Barrangou R."/>
            <person name="Klaenhammer T.R."/>
            <person name="Caufield P.W."/>
            <person name="Cui Y."/>
            <person name="Zhang H."/>
            <person name="O'Toole P.W."/>
        </authorList>
    </citation>
    <scope>NUCLEOTIDE SEQUENCE [LARGE SCALE GENOMIC DNA]</scope>
    <source>
        <strain evidence="6 7">DSM 14421</strain>
    </source>
</reference>
<evidence type="ECO:0000259" key="4">
    <source>
        <dbReference type="Pfam" id="PF22813"/>
    </source>
</evidence>
<feature type="compositionally biased region" description="Polar residues" evidence="1">
    <location>
        <begin position="39"/>
        <end position="50"/>
    </location>
</feature>
<dbReference type="PATRIC" id="fig|1423739.3.peg.2600"/>
<dbReference type="InterPro" id="IPR054529">
    <property type="entry name" value="TcaA_2nd"/>
</dbReference>
<dbReference type="PANTHER" id="PTHR40038:SF1">
    <property type="entry name" value="MEMBRANE-ASSOCIATED PROTEIN TCAA"/>
    <property type="match status" value="1"/>
</dbReference>
<feature type="region of interest" description="Disordered" evidence="1">
    <location>
        <begin position="39"/>
        <end position="79"/>
    </location>
</feature>
<name>A0A0R1SH87_9LACO</name>
<gene>
    <name evidence="6" type="ORF">FC85_GL002499</name>
</gene>
<sequence length="486" mass="54041">MDNQKFFCPNCGKPISKNDIFCPECGFNVKKYLAGLQAKSTNHPNNNPQRPTQSAPTQPSPSAEPTASPEQPHRRTPRQAMKPWQVISVVVVFIILIGGYLFLNHYYGKTATADRLVTAIKQDEGKTVASLVKSNDPSFKITSSSVEPLITYYSQNKDQLAKLKGQLTSTGYVNDHLAFVNSGHKFLLFDNYQLKVKTIYPEIQTNRAGAKLKVNGKVLSNKIGTTNPKKIGPYMPGEYIVQTSDTVNGHKLVNNGKYAWIDPTSDDEDISLDLQTISYTIKGQAGSTVFLSGKKIGTLNKSGFYDIKEYPFSQDMTVQLSMKTASGKVVNSDKTKIDMSMDGSTVTPVFSGFASTDDASDLINNIWGDISDGTVTDADSANDDDFDDYFTGGSTSIIYQDLLKMVDSYQKNDHIDDYEMEPTIKKVVPYDTGQTMVTYDIKYTFDNGSHDHIQVFEYEAIIQKSGDNYKMKTNRLTNKVSDYDKD</sequence>
<evidence type="ECO:0000256" key="2">
    <source>
        <dbReference type="SAM" id="Phobius"/>
    </source>
</evidence>
<evidence type="ECO:0000313" key="7">
    <source>
        <dbReference type="Proteomes" id="UP000052013"/>
    </source>
</evidence>
<comment type="caution">
    <text evidence="6">The sequence shown here is derived from an EMBL/GenBank/DDBJ whole genome shotgun (WGS) entry which is preliminary data.</text>
</comment>
<organism evidence="6 7">
    <name type="scientific">Lentilactobacillus diolivorans DSM 14421</name>
    <dbReference type="NCBI Taxonomy" id="1423739"/>
    <lineage>
        <taxon>Bacteria</taxon>
        <taxon>Bacillati</taxon>
        <taxon>Bacillota</taxon>
        <taxon>Bacilli</taxon>
        <taxon>Lactobacillales</taxon>
        <taxon>Lactobacillaceae</taxon>
        <taxon>Lentilactobacillus</taxon>
    </lineage>
</organism>